<evidence type="ECO:0000313" key="1">
    <source>
        <dbReference type="EMBL" id="QFG05142.1"/>
    </source>
</evidence>
<dbReference type="EMBL" id="MN310549">
    <property type="protein sequence ID" value="QFG05142.1"/>
    <property type="molecule type" value="Genomic_DNA"/>
</dbReference>
<dbReference type="RefSeq" id="YP_010842536.1">
    <property type="nucleotide sequence ID" value="NC_079141.1"/>
</dbReference>
<reference evidence="1 2" key="1">
    <citation type="submission" date="2019-08" db="EMBL/GenBank/DDBJ databases">
        <authorList>
            <person name="Birge L.R."/>
            <person name="Bivans L.D."/>
            <person name="Blakestad S.M."/>
            <person name="Chesley E.K."/>
            <person name="Frank J.E."/>
            <person name="Hoagland S."/>
            <person name="Hultquist J."/>
            <person name="Lee N.R."/>
            <person name="Pena P.B."/>
            <person name="Ramsey E.P."/>
            <person name="Chia C."/>
            <person name="Gurney S.M.R."/>
            <person name="Garlena R.A."/>
            <person name="Russell D.A."/>
            <person name="Pope W.H."/>
            <person name="Jacobs-Sera D."/>
            <person name="Hatfull G.F."/>
        </authorList>
    </citation>
    <scope>NUCLEOTIDE SEQUENCE [LARGE SCALE GENOMIC DNA]</scope>
</reference>
<protein>
    <submittedName>
        <fullName evidence="1">Uncharacterized protein</fullName>
    </submittedName>
</protein>
<sequence length="112" mass="12023">MRHDRDEAKKADVGMSVGTRVICDDGNGVVWVNGHPVDGYVAENGISVSDVANPNEVMTVQITVFASSVERVRGYRPRLYTEGEDGELVGLPARPGVLGQVDLTMPDLRGAL</sequence>
<dbReference type="Proteomes" id="UP000326272">
    <property type="component" value="Segment"/>
</dbReference>
<evidence type="ECO:0000313" key="2">
    <source>
        <dbReference type="Proteomes" id="UP000326272"/>
    </source>
</evidence>
<dbReference type="KEGG" id="vg:80559328"/>
<dbReference type="GeneID" id="80559328"/>
<proteinExistence type="predicted"/>
<accession>A0A5J6T7J3</accession>
<organism evidence="1 2">
    <name type="scientific">Gordonia phage Gibbous</name>
    <dbReference type="NCBI Taxonomy" id="2652405"/>
    <lineage>
        <taxon>Viruses</taxon>
        <taxon>Duplodnaviria</taxon>
        <taxon>Heunggongvirae</taxon>
        <taxon>Uroviricota</taxon>
        <taxon>Caudoviricetes</taxon>
        <taxon>Aziravirus</taxon>
        <taxon>Aziravirus gibbous</taxon>
    </lineage>
</organism>
<gene>
    <name evidence="1" type="primary">66</name>
    <name evidence="1" type="ORF">SEA_GIBBOUS_66</name>
</gene>
<keyword evidence="2" id="KW-1185">Reference proteome</keyword>
<name>A0A5J6T7J3_9CAUD</name>